<protein>
    <recommendedName>
        <fullName evidence="3">HK97 gp10 family phage protein</fullName>
    </recommendedName>
</protein>
<comment type="caution">
    <text evidence="1">The sequence shown here is derived from an EMBL/GenBank/DDBJ whole genome shotgun (WGS) entry which is preliminary data.</text>
</comment>
<sequence length="135" mass="14909">MTEVTVKFTGVDEVINKLSQKLSPAKLNRAENDALRVAGRRVAVELKNAVASYRDTGQTVLQVSVGNPHSRSGVRTIKIGWHAGSRWRLVHLNELGYTRFGKTYHPRGMGKVQGAFDSSRGPAKALEEAELRKLL</sequence>
<dbReference type="RefSeq" id="WP_069302389.1">
    <property type="nucleotide sequence ID" value="NZ_CP103411.1"/>
</dbReference>
<evidence type="ECO:0000313" key="1">
    <source>
        <dbReference type="EMBL" id="ODO60630.1"/>
    </source>
</evidence>
<evidence type="ECO:0000313" key="2">
    <source>
        <dbReference type="Proteomes" id="UP000094892"/>
    </source>
</evidence>
<dbReference type="Proteomes" id="UP000094892">
    <property type="component" value="Unassembled WGS sequence"/>
</dbReference>
<evidence type="ECO:0008006" key="3">
    <source>
        <dbReference type="Google" id="ProtNLM"/>
    </source>
</evidence>
<dbReference type="AlphaFoldDB" id="A0A1E3KPC0"/>
<reference evidence="1 2" key="1">
    <citation type="submission" date="2016-08" db="EMBL/GenBank/DDBJ databases">
        <title>Genome sequencing of Lactobacillus plantarum JSA22, isolated from fermented soybean paste.</title>
        <authorList>
            <person name="Choi H.S."/>
        </authorList>
    </citation>
    <scope>NUCLEOTIDE SEQUENCE [LARGE SCALE GENOMIC DNA]</scope>
    <source>
        <strain evidence="1 2">JSA22</strain>
    </source>
</reference>
<name>A0A1E3KPC0_LACPN</name>
<dbReference type="PATRIC" id="fig|1590.306.peg.576"/>
<accession>A0A1E3KPC0</accession>
<gene>
    <name evidence="1" type="ORF">LPJSA22_00574</name>
</gene>
<dbReference type="EMBL" id="MCOL01000001">
    <property type="protein sequence ID" value="ODO60630.1"/>
    <property type="molecule type" value="Genomic_DNA"/>
</dbReference>
<organism evidence="1 2">
    <name type="scientific">Lactiplantibacillus plantarum</name>
    <name type="common">Lactobacillus plantarum</name>
    <dbReference type="NCBI Taxonomy" id="1590"/>
    <lineage>
        <taxon>Bacteria</taxon>
        <taxon>Bacillati</taxon>
        <taxon>Bacillota</taxon>
        <taxon>Bacilli</taxon>
        <taxon>Lactobacillales</taxon>
        <taxon>Lactobacillaceae</taxon>
        <taxon>Lactiplantibacillus</taxon>
    </lineage>
</organism>
<proteinExistence type="predicted"/>